<dbReference type="InterPro" id="IPR017871">
    <property type="entry name" value="ABC_transporter-like_CS"/>
</dbReference>
<dbReference type="InterPro" id="IPR027417">
    <property type="entry name" value="P-loop_NTPase"/>
</dbReference>
<feature type="compositionally biased region" description="Low complexity" evidence="11">
    <location>
        <begin position="243"/>
        <end position="254"/>
    </location>
</feature>
<keyword evidence="3" id="KW-0813">Transport</keyword>
<evidence type="ECO:0000313" key="13">
    <source>
        <dbReference type="EMBL" id="RYR62967.1"/>
    </source>
</evidence>
<evidence type="ECO:0000259" key="12">
    <source>
        <dbReference type="PROSITE" id="PS50893"/>
    </source>
</evidence>
<evidence type="ECO:0000256" key="10">
    <source>
        <dbReference type="ARBA" id="ARBA00023180"/>
    </source>
</evidence>
<evidence type="ECO:0000256" key="1">
    <source>
        <dbReference type="ARBA" id="ARBA00004651"/>
    </source>
</evidence>
<keyword evidence="7" id="KW-0067">ATP-binding</keyword>
<keyword evidence="10" id="KW-0325">Glycoprotein</keyword>
<dbReference type="PANTHER" id="PTHR24222">
    <property type="entry name" value="ABC TRANSPORTER B FAMILY"/>
    <property type="match status" value="1"/>
</dbReference>
<comment type="subcellular location">
    <subcellularLocation>
        <location evidence="1">Cell membrane</location>
        <topology evidence="1">Multi-pass membrane protein</topology>
    </subcellularLocation>
</comment>
<name>A0A445DID4_ARAHY</name>
<dbReference type="PROSITE" id="PS50893">
    <property type="entry name" value="ABC_TRANSPORTER_2"/>
    <property type="match status" value="1"/>
</dbReference>
<dbReference type="InterPro" id="IPR003593">
    <property type="entry name" value="AAA+_ATPase"/>
</dbReference>
<sequence>MKDINFRYPARPNVQIFAGFSLCVPNGTTAALVGQSGSGKSTVISLLERFYDPNAGEVLTDGVNLKNFQFRWIREQIGLVSQEPTLFTASIKDNIAYGKESATDEEIMTAITLANAKKFIDKLPQGINTMAGEHGTQLSVGQKQRIVIARAILKNPKILLLDEATSALDAESERVIQEALEKAMSNRTTVVVAHRLTTIKNADTISVVQQGKIVEKEGEKNEDEDSRIFEADLDRASFHKPSNLRSLSRGSSWSRRSHSNNIVAPLTSQSSVQERGDGDVETGEHSDKKCKNVSMKHLAYLNKPELPVLLLGGIERIRSLTIQKVMHQEISWFDHPENASGSIGARLSTDALTRQVKWQMMLLVASELLHRFVQNKGSILVQHGKATFSEVFKVPTIKGSRVKSKRVDRTNVVVAHRLSTIKGVDIIAVVKNGVIAEKGRHDK</sequence>
<dbReference type="Gene3D" id="3.40.50.300">
    <property type="entry name" value="P-loop containing nucleotide triphosphate hydrolases"/>
    <property type="match status" value="2"/>
</dbReference>
<reference evidence="13 14" key="1">
    <citation type="submission" date="2019-01" db="EMBL/GenBank/DDBJ databases">
        <title>Sequencing of cultivated peanut Arachis hypogaea provides insights into genome evolution and oil improvement.</title>
        <authorList>
            <person name="Chen X."/>
        </authorList>
    </citation>
    <scope>NUCLEOTIDE SEQUENCE [LARGE SCALE GENOMIC DNA]</scope>
    <source>
        <strain evidence="14">cv. Fuhuasheng</strain>
        <tissue evidence="13">Leaves</tissue>
    </source>
</reference>
<evidence type="ECO:0000313" key="14">
    <source>
        <dbReference type="Proteomes" id="UP000289738"/>
    </source>
</evidence>
<evidence type="ECO:0000256" key="3">
    <source>
        <dbReference type="ARBA" id="ARBA00022448"/>
    </source>
</evidence>
<dbReference type="PANTHER" id="PTHR24222:SF50">
    <property type="entry name" value="ABC TRANSPORTER B FAMILY MEMBER 9-LIKE ISOFORM X2"/>
    <property type="match status" value="1"/>
</dbReference>
<dbReference type="Proteomes" id="UP000289738">
    <property type="component" value="Chromosome A04"/>
</dbReference>
<evidence type="ECO:0000256" key="2">
    <source>
        <dbReference type="ARBA" id="ARBA00007577"/>
    </source>
</evidence>
<feature type="region of interest" description="Disordered" evidence="11">
    <location>
        <begin position="241"/>
        <end position="286"/>
    </location>
</feature>
<keyword evidence="9" id="KW-0472">Membrane</keyword>
<organism evidence="13 14">
    <name type="scientific">Arachis hypogaea</name>
    <name type="common">Peanut</name>
    <dbReference type="NCBI Taxonomy" id="3818"/>
    <lineage>
        <taxon>Eukaryota</taxon>
        <taxon>Viridiplantae</taxon>
        <taxon>Streptophyta</taxon>
        <taxon>Embryophyta</taxon>
        <taxon>Tracheophyta</taxon>
        <taxon>Spermatophyta</taxon>
        <taxon>Magnoliopsida</taxon>
        <taxon>eudicotyledons</taxon>
        <taxon>Gunneridae</taxon>
        <taxon>Pentapetalae</taxon>
        <taxon>rosids</taxon>
        <taxon>fabids</taxon>
        <taxon>Fabales</taxon>
        <taxon>Fabaceae</taxon>
        <taxon>Papilionoideae</taxon>
        <taxon>50 kb inversion clade</taxon>
        <taxon>dalbergioids sensu lato</taxon>
        <taxon>Dalbergieae</taxon>
        <taxon>Pterocarpus clade</taxon>
        <taxon>Arachis</taxon>
    </lineage>
</organism>
<evidence type="ECO:0000256" key="4">
    <source>
        <dbReference type="ARBA" id="ARBA00022692"/>
    </source>
</evidence>
<protein>
    <recommendedName>
        <fullName evidence="12">ABC transporter domain-containing protein</fullName>
    </recommendedName>
</protein>
<dbReference type="InterPro" id="IPR003439">
    <property type="entry name" value="ABC_transporter-like_ATP-bd"/>
</dbReference>
<evidence type="ECO:0000256" key="9">
    <source>
        <dbReference type="ARBA" id="ARBA00023136"/>
    </source>
</evidence>
<dbReference type="Gene3D" id="1.20.1560.10">
    <property type="entry name" value="ABC transporter type 1, transmembrane domain"/>
    <property type="match status" value="1"/>
</dbReference>
<accession>A0A445DID4</accession>
<evidence type="ECO:0000256" key="6">
    <source>
        <dbReference type="ARBA" id="ARBA00022741"/>
    </source>
</evidence>
<dbReference type="GO" id="GO:0005886">
    <property type="term" value="C:plasma membrane"/>
    <property type="evidence" value="ECO:0007669"/>
    <property type="project" value="UniProtKB-SubCell"/>
</dbReference>
<gene>
    <name evidence="13" type="ORF">Ahy_A04g020738</name>
</gene>
<dbReference type="STRING" id="3818.A0A445DID4"/>
<keyword evidence="14" id="KW-1185">Reference proteome</keyword>
<proteinExistence type="inferred from homology"/>
<evidence type="ECO:0000256" key="8">
    <source>
        <dbReference type="ARBA" id="ARBA00022989"/>
    </source>
</evidence>
<keyword evidence="5" id="KW-0677">Repeat</keyword>
<dbReference type="InterPro" id="IPR036640">
    <property type="entry name" value="ABC1_TM_sf"/>
</dbReference>
<dbReference type="PROSITE" id="PS00211">
    <property type="entry name" value="ABC_TRANSPORTER_1"/>
    <property type="match status" value="1"/>
</dbReference>
<dbReference type="CDD" id="cd03249">
    <property type="entry name" value="ABC_MTABC3_MDL1_MDL2"/>
    <property type="match status" value="1"/>
</dbReference>
<feature type="compositionally biased region" description="Basic and acidic residues" evidence="11">
    <location>
        <begin position="274"/>
        <end position="286"/>
    </location>
</feature>
<dbReference type="GO" id="GO:0042626">
    <property type="term" value="F:ATPase-coupled transmembrane transporter activity"/>
    <property type="evidence" value="ECO:0007669"/>
    <property type="project" value="TreeGrafter"/>
</dbReference>
<dbReference type="EMBL" id="SDMP01000004">
    <property type="protein sequence ID" value="RYR62967.1"/>
    <property type="molecule type" value="Genomic_DNA"/>
</dbReference>
<dbReference type="SUPFAM" id="SSF52540">
    <property type="entry name" value="P-loop containing nucleoside triphosphate hydrolases"/>
    <property type="match status" value="2"/>
</dbReference>
<dbReference type="SMART" id="SM00382">
    <property type="entry name" value="AAA"/>
    <property type="match status" value="1"/>
</dbReference>
<keyword evidence="4" id="KW-0812">Transmembrane</keyword>
<keyword evidence="8" id="KW-1133">Transmembrane helix</keyword>
<dbReference type="Pfam" id="PF00005">
    <property type="entry name" value="ABC_tran"/>
    <property type="match status" value="1"/>
</dbReference>
<dbReference type="FunFam" id="3.40.50.300:FF:000066">
    <property type="entry name" value="ABC transporter B family member 1"/>
    <property type="match status" value="1"/>
</dbReference>
<dbReference type="AlphaFoldDB" id="A0A445DID4"/>
<comment type="caution">
    <text evidence="13">The sequence shown here is derived from an EMBL/GenBank/DDBJ whole genome shotgun (WGS) entry which is preliminary data.</text>
</comment>
<comment type="similarity">
    <text evidence="2">Belongs to the ABC transporter superfamily. ABCB family. Multidrug resistance exporter (TC 3.A.1.201) subfamily.</text>
</comment>
<feature type="domain" description="ABC transporter" evidence="12">
    <location>
        <begin position="1"/>
        <end position="235"/>
    </location>
</feature>
<dbReference type="InterPro" id="IPR039421">
    <property type="entry name" value="Type_1_exporter"/>
</dbReference>
<dbReference type="GO" id="GO:0005524">
    <property type="term" value="F:ATP binding"/>
    <property type="evidence" value="ECO:0007669"/>
    <property type="project" value="UniProtKB-KW"/>
</dbReference>
<evidence type="ECO:0000256" key="5">
    <source>
        <dbReference type="ARBA" id="ARBA00022737"/>
    </source>
</evidence>
<evidence type="ECO:0000256" key="7">
    <source>
        <dbReference type="ARBA" id="ARBA00022840"/>
    </source>
</evidence>
<keyword evidence="6" id="KW-0547">Nucleotide-binding</keyword>
<evidence type="ECO:0000256" key="11">
    <source>
        <dbReference type="SAM" id="MobiDB-lite"/>
    </source>
</evidence>
<dbReference type="GO" id="GO:0016887">
    <property type="term" value="F:ATP hydrolysis activity"/>
    <property type="evidence" value="ECO:0007669"/>
    <property type="project" value="InterPro"/>
</dbReference>